<dbReference type="InterPro" id="IPR036465">
    <property type="entry name" value="vWFA_dom_sf"/>
</dbReference>
<evidence type="ECO:0000259" key="2">
    <source>
        <dbReference type="PROSITE" id="PS50168"/>
    </source>
</evidence>
<dbReference type="SUPFAM" id="SSF47986">
    <property type="entry name" value="DEATH domain"/>
    <property type="match status" value="1"/>
</dbReference>
<comment type="caution">
    <text evidence="4">The sequence shown here is derived from an EMBL/GenBank/DDBJ whole genome shotgun (WGS) entry which is preliminary data.</text>
</comment>
<dbReference type="Pfam" id="PF01335">
    <property type="entry name" value="DED"/>
    <property type="match status" value="1"/>
</dbReference>
<evidence type="ECO:0000256" key="1">
    <source>
        <dbReference type="ARBA" id="ARBA00022703"/>
    </source>
</evidence>
<dbReference type="PROSITE" id="PS50234">
    <property type="entry name" value="VWFA"/>
    <property type="match status" value="1"/>
</dbReference>
<dbReference type="PROSITE" id="PS50168">
    <property type="entry name" value="DED"/>
    <property type="match status" value="1"/>
</dbReference>
<dbReference type="SMART" id="SM00031">
    <property type="entry name" value="DED"/>
    <property type="match status" value="1"/>
</dbReference>
<dbReference type="InterPro" id="IPR011029">
    <property type="entry name" value="DEATH-like_dom_sf"/>
</dbReference>
<keyword evidence="1" id="KW-0053">Apoptosis</keyword>
<name>A0AAU9WCW1_9CNID</name>
<keyword evidence="5" id="KW-1185">Reference proteome</keyword>
<protein>
    <recommendedName>
        <fullName evidence="6">VWFA domain-containing protein</fullName>
    </recommendedName>
</protein>
<evidence type="ECO:0008006" key="6">
    <source>
        <dbReference type="Google" id="ProtNLM"/>
    </source>
</evidence>
<dbReference type="Gene3D" id="3.40.50.410">
    <property type="entry name" value="von Willebrand factor, type A domain"/>
    <property type="match status" value="1"/>
</dbReference>
<dbReference type="GO" id="GO:0042981">
    <property type="term" value="P:regulation of apoptotic process"/>
    <property type="evidence" value="ECO:0007669"/>
    <property type="project" value="InterPro"/>
</dbReference>
<organism evidence="4 5">
    <name type="scientific">Pocillopora meandrina</name>
    <dbReference type="NCBI Taxonomy" id="46732"/>
    <lineage>
        <taxon>Eukaryota</taxon>
        <taxon>Metazoa</taxon>
        <taxon>Cnidaria</taxon>
        <taxon>Anthozoa</taxon>
        <taxon>Hexacorallia</taxon>
        <taxon>Scleractinia</taxon>
        <taxon>Astrocoeniina</taxon>
        <taxon>Pocilloporidae</taxon>
        <taxon>Pocillopora</taxon>
    </lineage>
</organism>
<feature type="domain" description="VWFA" evidence="3">
    <location>
        <begin position="220"/>
        <end position="432"/>
    </location>
</feature>
<evidence type="ECO:0000313" key="5">
    <source>
        <dbReference type="Proteomes" id="UP001159428"/>
    </source>
</evidence>
<dbReference type="EMBL" id="CALNXJ010000010">
    <property type="protein sequence ID" value="CAH3107255.1"/>
    <property type="molecule type" value="Genomic_DNA"/>
</dbReference>
<dbReference type="CDD" id="cd00045">
    <property type="entry name" value="DED"/>
    <property type="match status" value="1"/>
</dbReference>
<sequence>MAHGDSRVVVRGGTILNKFRRFLERLSQEIEEDDLDGLKFLLQGLIPLGHLEKCSKPRDLFSRMIRQDLLGEDNLDYLEKLLTGVKRLDLVKRVRAYRQSESPAVELVCFSFGMQEADVNVQQNLVRSMNEFLGFDPSEIQLEGSEQVGVNWWNLNFKIPNRKEMVDNLRWAAIHKLPWLNHCGVKAVRIGNESKILLQPITRSLSLITPDCNHDDKNLDLILVVDCALSNPVLLQRLKTQLRYLINDIFDSFHLRLALISYQNHQRHPRPGMRSGDPQINKTALVQKFTDRRDAMKETIENLRRLGRPGGTRGLADGLALAVQLSEVGDDNDKCRRNAIKVCILLPILDQRKTLENFRCEHGHDVMKLCHQLTKNYVTLHTIGVPQPEPAYIPDPAHDLVTDFFTGISLKTGGKFFQIPDVKFIFEVARCIIGANISEEHLFGTAYDIIIEEIRKTEGGDVSLEDLNIKLQEGLNQRSFHVSRVLFNGQLAIGPATKLAKKFSLDEDFPSACETFQSALEKRRQSTRNIVAAPGTPSDVDMEEAQTTTSQFSLSTDCVITTEVSERILQRVVQRRFWPG</sequence>
<dbReference type="SUPFAM" id="SSF53300">
    <property type="entry name" value="vWA-like"/>
    <property type="match status" value="1"/>
</dbReference>
<evidence type="ECO:0000259" key="3">
    <source>
        <dbReference type="PROSITE" id="PS50234"/>
    </source>
</evidence>
<gene>
    <name evidence="4" type="ORF">PMEA_00001930</name>
</gene>
<reference evidence="4 5" key="1">
    <citation type="submission" date="2022-05" db="EMBL/GenBank/DDBJ databases">
        <authorList>
            <consortium name="Genoscope - CEA"/>
            <person name="William W."/>
        </authorList>
    </citation>
    <scope>NUCLEOTIDE SEQUENCE [LARGE SCALE GENOMIC DNA]</scope>
</reference>
<dbReference type="PANTHER" id="PTHR48169:SF7">
    <property type="entry name" value="CASPASE 10"/>
    <property type="match status" value="1"/>
</dbReference>
<dbReference type="GO" id="GO:0006915">
    <property type="term" value="P:apoptotic process"/>
    <property type="evidence" value="ECO:0007669"/>
    <property type="project" value="UniProtKB-KW"/>
</dbReference>
<dbReference type="Gene3D" id="1.10.533.10">
    <property type="entry name" value="Death Domain, Fas"/>
    <property type="match status" value="1"/>
</dbReference>
<dbReference type="PANTHER" id="PTHR48169">
    <property type="entry name" value="DED DOMAIN-CONTAINING PROTEIN"/>
    <property type="match status" value="1"/>
</dbReference>
<evidence type="ECO:0000313" key="4">
    <source>
        <dbReference type="EMBL" id="CAH3107255.1"/>
    </source>
</evidence>
<proteinExistence type="predicted"/>
<feature type="domain" description="DED" evidence="2">
    <location>
        <begin position="18"/>
        <end position="96"/>
    </location>
</feature>
<dbReference type="AlphaFoldDB" id="A0AAU9WCW1"/>
<accession>A0AAU9WCW1</accession>
<dbReference type="InterPro" id="IPR001875">
    <property type="entry name" value="DED_dom"/>
</dbReference>
<dbReference type="Proteomes" id="UP001159428">
    <property type="component" value="Unassembled WGS sequence"/>
</dbReference>
<dbReference type="InterPro" id="IPR002035">
    <property type="entry name" value="VWF_A"/>
</dbReference>